<evidence type="ECO:0000256" key="15">
    <source>
        <dbReference type="ARBA" id="ARBA00023180"/>
    </source>
</evidence>
<dbReference type="EC" id="3.4.14.5" evidence="5"/>
<sequence>MARSSGDINEETVPLAGEPSKSSASRRSSLSSLSSDGSLLAQDAAADSGRKLVELGQEPRYRDLEGNGEIEADEGLAHSPKAKPKSRKLIWTVGLSCIGVWVFALLLFLGHRRTVEAKNPSAPEVHEADSATGTTSYGKPVSLNSVLDGSWASKKQSISWIAGPNGEDGLLLERDVFGKEGYLRVESIRNRKGDTDGFESRILMQTGHIKGNGKALTPSETWPSPDLKTVLILAEKEKNWRHSYTGTYWLFDVESQTTQPLDPLNPDARIQLASWSPQSDAVAFTRDNNIFIRKLTSRYVNQITTDGGKDLFYGVPDWVYEEEVFEGNSATWWSNDGKYLAFLRTNESLVPEFPVQYFMSRPSGKKPLPGLEDYPEVRQIKYPKAGAPNPFVTIQFYDTETLETFSVDTRGGFSDDDRLITEVLWASSGEVLVKETNRESDALRVVLYDVATKIGKSVRTENIQELDGGWVEPTQSAIFVPADPENGRQHDGYIDTVIHDGYDHLAYFTTLESSEPIYLTAGPWEVVDASAAVDLKNNLVYFAATKESPTQRHVYSVKLDGSDFKAVTNTSKVSYYDVSFSSGGGYALLTYEGPHVPWQKVINTPSNKKNYEDVLEENHHLFKMVDEYALPAEIYQNITIDGFTLQVVERRPPHFNPAKKYPVLFYLYGGPGSQMVNRRFTVDFQSYVASTLGYIVVTVDGRGTGFIGREARTFVRGKLGHWEAHDQIETAKAWAKKPYVDENHIAIWGWSYGGFMTLKTLEQDAGHTFQYGMAVAPVTDWRFYDSIYTERYMHTPSHNPEGYETSAISNVTALSQNVRFLVMHGVSDDNVHFQNTLALLDKLDLANVENYDVHVFPDSDHGIFFHNAQKMVYDRLSSFLVNAFTDEWHQVNNAIPGFSKLKRFLSLF</sequence>
<dbReference type="GO" id="GO:0005774">
    <property type="term" value="C:vacuolar membrane"/>
    <property type="evidence" value="ECO:0007669"/>
    <property type="project" value="UniProtKB-SubCell"/>
</dbReference>
<dbReference type="GO" id="GO:0006508">
    <property type="term" value="P:proteolysis"/>
    <property type="evidence" value="ECO:0007669"/>
    <property type="project" value="UniProtKB-KW"/>
</dbReference>
<dbReference type="EMBL" id="JAJTJA010000009">
    <property type="protein sequence ID" value="KAH8694061.1"/>
    <property type="molecule type" value="Genomic_DNA"/>
</dbReference>
<evidence type="ECO:0000256" key="13">
    <source>
        <dbReference type="ARBA" id="ARBA00022989"/>
    </source>
</evidence>
<protein>
    <recommendedName>
        <fullName evidence="5">dipeptidyl-peptidase IV</fullName>
        <ecNumber evidence="5">3.4.14.5</ecNumber>
    </recommendedName>
</protein>
<dbReference type="GO" id="GO:0008236">
    <property type="term" value="F:serine-type peptidase activity"/>
    <property type="evidence" value="ECO:0007669"/>
    <property type="project" value="UniProtKB-KW"/>
</dbReference>
<reference evidence="20" key="1">
    <citation type="submission" date="2021-12" db="EMBL/GenBank/DDBJ databases">
        <title>Convergent genome expansion in fungi linked to evolution of root-endophyte symbiosis.</title>
        <authorList>
            <consortium name="DOE Joint Genome Institute"/>
            <person name="Ke Y.-H."/>
            <person name="Bonito G."/>
            <person name="Liao H.-L."/>
            <person name="Looney B."/>
            <person name="Rojas-Flechas A."/>
            <person name="Nash J."/>
            <person name="Hameed K."/>
            <person name="Schadt C."/>
            <person name="Martin F."/>
            <person name="Crous P.W."/>
            <person name="Miettinen O."/>
            <person name="Magnuson J.K."/>
            <person name="Labbe J."/>
            <person name="Jacobson D."/>
            <person name="Doktycz M.J."/>
            <person name="Veneault-Fourrey C."/>
            <person name="Kuo A."/>
            <person name="Mondo S."/>
            <person name="Calhoun S."/>
            <person name="Riley R."/>
            <person name="Ohm R."/>
            <person name="LaButti K."/>
            <person name="Andreopoulos B."/>
            <person name="Pangilinan J."/>
            <person name="Nolan M."/>
            <person name="Tritt A."/>
            <person name="Clum A."/>
            <person name="Lipzen A."/>
            <person name="Daum C."/>
            <person name="Barry K."/>
            <person name="Grigoriev I.V."/>
            <person name="Vilgalys R."/>
        </authorList>
    </citation>
    <scope>NUCLEOTIDE SEQUENCE</scope>
    <source>
        <strain evidence="20">PMI_201</strain>
    </source>
</reference>
<dbReference type="InterPro" id="IPR050278">
    <property type="entry name" value="Serine_Prot_S9B/DPPIV"/>
</dbReference>
<comment type="catalytic activity">
    <reaction evidence="1">
        <text>Release of an N-terminal dipeptide, Xaa-Yaa-|-Zaa-, from a polypeptide, preferentially when Yaa is Pro, provided Zaa is neither Pro nor hydroxyproline.</text>
        <dbReference type="EC" id="3.4.14.5"/>
    </reaction>
</comment>
<keyword evidence="12" id="KW-0735">Signal-anchor</keyword>
<dbReference type="FunFam" id="3.40.50.1820:FF:000003">
    <property type="entry name" value="Dipeptidyl peptidase 4"/>
    <property type="match status" value="1"/>
</dbReference>
<name>A0AAD4PYG8_9EURO</name>
<dbReference type="Pfam" id="PF00930">
    <property type="entry name" value="DPPIV_N"/>
    <property type="match status" value="1"/>
</dbReference>
<evidence type="ECO:0000256" key="2">
    <source>
        <dbReference type="ARBA" id="ARBA00002218"/>
    </source>
</evidence>
<evidence type="ECO:0000256" key="3">
    <source>
        <dbReference type="ARBA" id="ARBA00004576"/>
    </source>
</evidence>
<evidence type="ECO:0000256" key="11">
    <source>
        <dbReference type="ARBA" id="ARBA00022825"/>
    </source>
</evidence>
<comment type="function">
    <text evidence="2">Type IV dipeptidyl-peptidase which removes N-terminal dipeptides sequentially from polypeptides having unsubstituted N-termini provided that the penultimate residue is proline.</text>
</comment>
<evidence type="ECO:0000313" key="21">
    <source>
        <dbReference type="Proteomes" id="UP001201262"/>
    </source>
</evidence>
<evidence type="ECO:0000256" key="4">
    <source>
        <dbReference type="ARBA" id="ARBA00006150"/>
    </source>
</evidence>
<dbReference type="InterPro" id="IPR001375">
    <property type="entry name" value="Peptidase_S9_cat"/>
</dbReference>
<proteinExistence type="inferred from homology"/>
<dbReference type="InterPro" id="IPR029058">
    <property type="entry name" value="AB_hydrolase_fold"/>
</dbReference>
<dbReference type="SUPFAM" id="SSF53474">
    <property type="entry name" value="alpha/beta-Hydrolases"/>
    <property type="match status" value="1"/>
</dbReference>
<dbReference type="GeneID" id="70248786"/>
<keyword evidence="9 17" id="KW-0812">Transmembrane</keyword>
<comment type="similarity">
    <text evidence="4">Belongs to the peptidase S9B family.</text>
</comment>
<evidence type="ECO:0000313" key="20">
    <source>
        <dbReference type="EMBL" id="KAH8694061.1"/>
    </source>
</evidence>
<keyword evidence="15" id="KW-0325">Glycoprotein</keyword>
<feature type="compositionally biased region" description="Basic and acidic residues" evidence="16">
    <location>
        <begin position="56"/>
        <end position="65"/>
    </location>
</feature>
<feature type="region of interest" description="Disordered" evidence="16">
    <location>
        <begin position="1"/>
        <end position="37"/>
    </location>
</feature>
<evidence type="ECO:0000256" key="14">
    <source>
        <dbReference type="ARBA" id="ARBA00023136"/>
    </source>
</evidence>
<evidence type="ECO:0000256" key="1">
    <source>
        <dbReference type="ARBA" id="ARBA00001257"/>
    </source>
</evidence>
<keyword evidence="8" id="KW-0645">Protease</keyword>
<dbReference type="RefSeq" id="XP_046069731.1">
    <property type="nucleotide sequence ID" value="XM_046218499.1"/>
</dbReference>
<evidence type="ECO:0000259" key="18">
    <source>
        <dbReference type="Pfam" id="PF00326"/>
    </source>
</evidence>
<keyword evidence="21" id="KW-1185">Reference proteome</keyword>
<dbReference type="Gene3D" id="2.140.10.30">
    <property type="entry name" value="Dipeptidylpeptidase IV, N-terminal domain"/>
    <property type="match status" value="1"/>
</dbReference>
<dbReference type="PANTHER" id="PTHR11731">
    <property type="entry name" value="PROTEASE FAMILY S9B,C DIPEPTIDYL-PEPTIDASE IV-RELATED"/>
    <property type="match status" value="1"/>
</dbReference>
<feature type="transmembrane region" description="Helical" evidence="17">
    <location>
        <begin position="89"/>
        <end position="110"/>
    </location>
</feature>
<comment type="subcellular location">
    <subcellularLocation>
        <location evidence="3">Vacuole membrane</location>
        <topology evidence="3">Single-pass type II membrane protein</topology>
    </subcellularLocation>
</comment>
<dbReference type="SUPFAM" id="SSF82171">
    <property type="entry name" value="DPP6 N-terminal domain-like"/>
    <property type="match status" value="1"/>
</dbReference>
<keyword evidence="7" id="KW-0926">Vacuole</keyword>
<keyword evidence="11" id="KW-0720">Serine protease</keyword>
<evidence type="ECO:0000256" key="17">
    <source>
        <dbReference type="SAM" id="Phobius"/>
    </source>
</evidence>
<evidence type="ECO:0000259" key="19">
    <source>
        <dbReference type="Pfam" id="PF00930"/>
    </source>
</evidence>
<keyword evidence="14 17" id="KW-0472">Membrane</keyword>
<accession>A0AAD4PYG8</accession>
<dbReference type="Gene3D" id="3.40.50.1820">
    <property type="entry name" value="alpha/beta hydrolase"/>
    <property type="match status" value="1"/>
</dbReference>
<evidence type="ECO:0000256" key="7">
    <source>
        <dbReference type="ARBA" id="ARBA00022554"/>
    </source>
</evidence>
<evidence type="ECO:0000256" key="8">
    <source>
        <dbReference type="ARBA" id="ARBA00022670"/>
    </source>
</evidence>
<evidence type="ECO:0000256" key="16">
    <source>
        <dbReference type="SAM" id="MobiDB-lite"/>
    </source>
</evidence>
<evidence type="ECO:0000256" key="6">
    <source>
        <dbReference type="ARBA" id="ARBA00022438"/>
    </source>
</evidence>
<feature type="compositionally biased region" description="Low complexity" evidence="16">
    <location>
        <begin position="22"/>
        <end position="37"/>
    </location>
</feature>
<organism evidence="20 21">
    <name type="scientific">Talaromyces proteolyticus</name>
    <dbReference type="NCBI Taxonomy" id="1131652"/>
    <lineage>
        <taxon>Eukaryota</taxon>
        <taxon>Fungi</taxon>
        <taxon>Dikarya</taxon>
        <taxon>Ascomycota</taxon>
        <taxon>Pezizomycotina</taxon>
        <taxon>Eurotiomycetes</taxon>
        <taxon>Eurotiomycetidae</taxon>
        <taxon>Eurotiales</taxon>
        <taxon>Trichocomaceae</taxon>
        <taxon>Talaromyces</taxon>
        <taxon>Talaromyces sect. Bacilispori</taxon>
    </lineage>
</organism>
<dbReference type="InterPro" id="IPR002469">
    <property type="entry name" value="Peptidase_S9B_N"/>
</dbReference>
<dbReference type="PANTHER" id="PTHR11731:SF200">
    <property type="entry name" value="DIPEPTIDYL PEPTIDASE 10, ISOFORM B"/>
    <property type="match status" value="1"/>
</dbReference>
<dbReference type="GO" id="GO:0004177">
    <property type="term" value="F:aminopeptidase activity"/>
    <property type="evidence" value="ECO:0007669"/>
    <property type="project" value="UniProtKB-KW"/>
</dbReference>
<feature type="domain" description="Peptidase S9 prolyl oligopeptidase catalytic" evidence="18">
    <location>
        <begin position="682"/>
        <end position="885"/>
    </location>
</feature>
<evidence type="ECO:0000256" key="12">
    <source>
        <dbReference type="ARBA" id="ARBA00022968"/>
    </source>
</evidence>
<evidence type="ECO:0000256" key="9">
    <source>
        <dbReference type="ARBA" id="ARBA00022692"/>
    </source>
</evidence>
<feature type="region of interest" description="Disordered" evidence="16">
    <location>
        <begin position="56"/>
        <end position="81"/>
    </location>
</feature>
<dbReference type="AlphaFoldDB" id="A0AAD4PYG8"/>
<gene>
    <name evidence="20" type="ORF">BGW36DRAFT_399230</name>
</gene>
<comment type="caution">
    <text evidence="20">The sequence shown here is derived from an EMBL/GenBank/DDBJ whole genome shotgun (WGS) entry which is preliminary data.</text>
</comment>
<dbReference type="GO" id="GO:0008239">
    <property type="term" value="F:dipeptidyl-peptidase activity"/>
    <property type="evidence" value="ECO:0007669"/>
    <property type="project" value="UniProtKB-EC"/>
</dbReference>
<dbReference type="Proteomes" id="UP001201262">
    <property type="component" value="Unassembled WGS sequence"/>
</dbReference>
<keyword evidence="6" id="KW-0031">Aminopeptidase</keyword>
<keyword evidence="10" id="KW-0378">Hydrolase</keyword>
<evidence type="ECO:0000256" key="10">
    <source>
        <dbReference type="ARBA" id="ARBA00022801"/>
    </source>
</evidence>
<dbReference type="Pfam" id="PF00326">
    <property type="entry name" value="Peptidase_S9"/>
    <property type="match status" value="1"/>
</dbReference>
<dbReference type="GO" id="GO:0005886">
    <property type="term" value="C:plasma membrane"/>
    <property type="evidence" value="ECO:0007669"/>
    <property type="project" value="TreeGrafter"/>
</dbReference>
<evidence type="ECO:0000256" key="5">
    <source>
        <dbReference type="ARBA" id="ARBA00012062"/>
    </source>
</evidence>
<keyword evidence="13 17" id="KW-1133">Transmembrane helix</keyword>
<feature type="domain" description="Dipeptidylpeptidase IV N-terminal" evidence="19">
    <location>
        <begin position="224"/>
        <end position="598"/>
    </location>
</feature>